<reference evidence="1 2" key="1">
    <citation type="submission" date="2020-04" db="EMBL/GenBank/DDBJ databases">
        <title>Characterization and engineering of Streptomyces griseofuscus DSM40191 as a potential heterologous host for expression of BGCs.</title>
        <authorList>
            <person name="Gren T."/>
            <person name="Whitford C.M."/>
            <person name="Mohite O.S."/>
            <person name="Joergensen T.S."/>
            <person name="Nielsen J.B."/>
            <person name="Lee S.Y."/>
            <person name="Weber T."/>
        </authorList>
    </citation>
    <scope>NUCLEOTIDE SEQUENCE [LARGE SCALE GENOMIC DNA]</scope>
    <source>
        <strain evidence="1 2">DSM 40191</strain>
    </source>
</reference>
<evidence type="ECO:0000313" key="2">
    <source>
        <dbReference type="Proteomes" id="UP000516422"/>
    </source>
</evidence>
<dbReference type="GeneID" id="91461624"/>
<name>A0A7H1PWC8_9ACTN</name>
<accession>A0A7H1PWC8</accession>
<dbReference type="EMBL" id="CP051006">
    <property type="protein sequence ID" value="QNT92358.1"/>
    <property type="molecule type" value="Genomic_DNA"/>
</dbReference>
<evidence type="ECO:0000313" key="1">
    <source>
        <dbReference type="EMBL" id="QNT92358.1"/>
    </source>
</evidence>
<dbReference type="Proteomes" id="UP000516422">
    <property type="component" value="Chromosome"/>
</dbReference>
<protein>
    <recommendedName>
        <fullName evidence="3">Regulator component</fullName>
    </recommendedName>
</protein>
<organism evidence="1 2">
    <name type="scientific">Streptomyces griseofuscus</name>
    <dbReference type="NCBI Taxonomy" id="146922"/>
    <lineage>
        <taxon>Bacteria</taxon>
        <taxon>Bacillati</taxon>
        <taxon>Actinomycetota</taxon>
        <taxon>Actinomycetes</taxon>
        <taxon>Kitasatosporales</taxon>
        <taxon>Streptomycetaceae</taxon>
        <taxon>Streptomyces</taxon>
    </lineage>
</organism>
<dbReference type="AlphaFoldDB" id="A0A7H1PWC8"/>
<evidence type="ECO:0008006" key="3">
    <source>
        <dbReference type="Google" id="ProtNLM"/>
    </source>
</evidence>
<dbReference type="RefSeq" id="WP_243279367.1">
    <property type="nucleotide sequence ID" value="NZ_CP051006.1"/>
</dbReference>
<dbReference type="KEGG" id="sgf:HEP81_02031"/>
<proteinExistence type="predicted"/>
<gene>
    <name evidence="1" type="ORF">HEP81_02031</name>
</gene>
<sequence length="169" mass="18682">MKSGRSGPAQDQEIRLASVLDDLDLPDPFKIEELLARVSKKRGRPIHLHTFPAITGDELPCGAWLATDKADHILVEDATSPLHRDHIVLHEVSHMLLGHTPRQTLGRAFHHLDPDLVTGVLGRTSYETEEERSAETLAGLIATRAALRRTSDRPTPTTLRRLNAALSDT</sequence>